<dbReference type="GO" id="GO:0005096">
    <property type="term" value="F:GTPase activator activity"/>
    <property type="evidence" value="ECO:0007669"/>
    <property type="project" value="UniProtKB-KW"/>
</dbReference>
<dbReference type="PANTHER" id="PTHR45705">
    <property type="entry name" value="FI20236P1"/>
    <property type="match status" value="1"/>
</dbReference>
<evidence type="ECO:0000256" key="4">
    <source>
        <dbReference type="ARBA" id="ARBA00022833"/>
    </source>
</evidence>
<dbReference type="SMART" id="SM00105">
    <property type="entry name" value="ArfGap"/>
    <property type="match status" value="1"/>
</dbReference>
<dbReference type="PRINTS" id="PR00405">
    <property type="entry name" value="REVINTRACTNG"/>
</dbReference>
<dbReference type="GO" id="GO:0005737">
    <property type="term" value="C:cytoplasm"/>
    <property type="evidence" value="ECO:0007669"/>
    <property type="project" value="TreeGrafter"/>
</dbReference>
<evidence type="ECO:0000259" key="7">
    <source>
        <dbReference type="PROSITE" id="PS50115"/>
    </source>
</evidence>
<feature type="non-terminal residue" evidence="8">
    <location>
        <position position="1"/>
    </location>
</feature>
<evidence type="ECO:0000256" key="6">
    <source>
        <dbReference type="SAM" id="MobiDB-lite"/>
    </source>
</evidence>
<comment type="caution">
    <text evidence="8">The sequence shown here is derived from an EMBL/GenBank/DDBJ whole genome shotgun (WGS) entry which is preliminary data.</text>
</comment>
<dbReference type="Proteomes" id="UP001054857">
    <property type="component" value="Unassembled WGS sequence"/>
</dbReference>
<evidence type="ECO:0000256" key="2">
    <source>
        <dbReference type="ARBA" id="ARBA00022723"/>
    </source>
</evidence>
<dbReference type="FunFam" id="1.10.220.150:FF:000009">
    <property type="entry name" value="stromal membrane-associated protein 1 isoform X1"/>
    <property type="match status" value="1"/>
</dbReference>
<protein>
    <recommendedName>
        <fullName evidence="7">Arf-GAP domain-containing protein</fullName>
    </recommendedName>
</protein>
<feature type="compositionally biased region" description="Gly residues" evidence="6">
    <location>
        <begin position="224"/>
        <end position="236"/>
    </location>
</feature>
<keyword evidence="2" id="KW-0479">Metal-binding</keyword>
<dbReference type="PROSITE" id="PS50115">
    <property type="entry name" value="ARFGAP"/>
    <property type="match status" value="1"/>
</dbReference>
<feature type="compositionally biased region" description="Acidic residues" evidence="6">
    <location>
        <begin position="329"/>
        <end position="341"/>
    </location>
</feature>
<feature type="compositionally biased region" description="Low complexity" evidence="6">
    <location>
        <begin position="209"/>
        <end position="223"/>
    </location>
</feature>
<dbReference type="Pfam" id="PF01412">
    <property type="entry name" value="ArfGap"/>
    <property type="match status" value="1"/>
</dbReference>
<dbReference type="InterPro" id="IPR001164">
    <property type="entry name" value="ArfGAP_dom"/>
</dbReference>
<feature type="domain" description="Arf-GAP" evidence="7">
    <location>
        <begin position="59"/>
        <end position="190"/>
    </location>
</feature>
<dbReference type="InterPro" id="IPR037278">
    <property type="entry name" value="ARFGAP/RecO"/>
</dbReference>
<feature type="non-terminal residue" evidence="8">
    <location>
        <position position="369"/>
    </location>
</feature>
<organism evidence="8 9">
    <name type="scientific">Astrephomene gubernaculifera</name>
    <dbReference type="NCBI Taxonomy" id="47775"/>
    <lineage>
        <taxon>Eukaryota</taxon>
        <taxon>Viridiplantae</taxon>
        <taxon>Chlorophyta</taxon>
        <taxon>core chlorophytes</taxon>
        <taxon>Chlorophyceae</taxon>
        <taxon>CS clade</taxon>
        <taxon>Chlamydomonadales</taxon>
        <taxon>Astrephomenaceae</taxon>
        <taxon>Astrephomene</taxon>
    </lineage>
</organism>
<dbReference type="AlphaFoldDB" id="A0AAD3E4Z7"/>
<feature type="region of interest" description="Disordered" evidence="6">
    <location>
        <begin position="181"/>
        <end position="359"/>
    </location>
</feature>
<dbReference type="EMBL" id="BMAR01000072">
    <property type="protein sequence ID" value="GFR52782.1"/>
    <property type="molecule type" value="Genomic_DNA"/>
</dbReference>
<evidence type="ECO:0000256" key="3">
    <source>
        <dbReference type="ARBA" id="ARBA00022771"/>
    </source>
</evidence>
<dbReference type="GO" id="GO:0008270">
    <property type="term" value="F:zinc ion binding"/>
    <property type="evidence" value="ECO:0007669"/>
    <property type="project" value="UniProtKB-KW"/>
</dbReference>
<keyword evidence="4" id="KW-0862">Zinc</keyword>
<dbReference type="Gene3D" id="1.10.220.150">
    <property type="entry name" value="Arf GTPase activating protein"/>
    <property type="match status" value="1"/>
</dbReference>
<evidence type="ECO:0000313" key="9">
    <source>
        <dbReference type="Proteomes" id="UP001054857"/>
    </source>
</evidence>
<proteinExistence type="predicted"/>
<keyword evidence="9" id="KW-1185">Reference proteome</keyword>
<dbReference type="PANTHER" id="PTHR45705:SF1">
    <property type="entry name" value="FI20236P1"/>
    <property type="match status" value="1"/>
</dbReference>
<gene>
    <name evidence="8" type="ORF">Agub_g15398</name>
</gene>
<accession>A0AAD3E4Z7</accession>
<dbReference type="SUPFAM" id="SSF57863">
    <property type="entry name" value="ArfGap/RecO-like zinc finger"/>
    <property type="match status" value="1"/>
</dbReference>
<reference evidence="8 9" key="1">
    <citation type="journal article" date="2021" name="Sci. Rep.">
        <title>Genome sequencing of the multicellular alga Astrephomene provides insights into convergent evolution of germ-soma differentiation.</title>
        <authorList>
            <person name="Yamashita S."/>
            <person name="Yamamoto K."/>
            <person name="Matsuzaki R."/>
            <person name="Suzuki S."/>
            <person name="Yamaguchi H."/>
            <person name="Hirooka S."/>
            <person name="Minakuchi Y."/>
            <person name="Miyagishima S."/>
            <person name="Kawachi M."/>
            <person name="Toyoda A."/>
            <person name="Nozaki H."/>
        </authorList>
    </citation>
    <scope>NUCLEOTIDE SEQUENCE [LARGE SCALE GENOMIC DNA]</scope>
    <source>
        <strain evidence="8 9">NIES-4017</strain>
    </source>
</reference>
<name>A0AAD3E4Z7_9CHLO</name>
<dbReference type="InterPro" id="IPR038508">
    <property type="entry name" value="ArfGAP_dom_sf"/>
</dbReference>
<dbReference type="InterPro" id="IPR051718">
    <property type="entry name" value="ARF_GTPase-activating"/>
</dbReference>
<evidence type="ECO:0000313" key="8">
    <source>
        <dbReference type="EMBL" id="GFR52782.1"/>
    </source>
</evidence>
<feature type="compositionally biased region" description="Low complexity" evidence="6">
    <location>
        <begin position="237"/>
        <end position="268"/>
    </location>
</feature>
<evidence type="ECO:0000256" key="1">
    <source>
        <dbReference type="ARBA" id="ARBA00022468"/>
    </source>
</evidence>
<feature type="compositionally biased region" description="Gly residues" evidence="6">
    <location>
        <begin position="306"/>
        <end position="323"/>
    </location>
</feature>
<evidence type="ECO:0000256" key="5">
    <source>
        <dbReference type="PROSITE-ProRule" id="PRU00288"/>
    </source>
</evidence>
<sequence length="369" mass="37261">DGAAAAGGGGSEAAAWGTGEAVPYRPPLFMTAPSSRLAAPPAPARGAGESKGVTFEQNKRQLEQLRLLTMLEGNRTCADCASPAAAARPSWASINLGVFLCMRCAGVHRGLGVHVSRVRSTTLDTWLPEQVDNMARLGNKRANAHFEAALTPGVRPPRDCTRELERFVRLKYVDKVWAAKGPWPPEEEQPPAPAGSQGVTRGSLPTPPAIGLGAPAPAASRSGVPGGGPGGAGGFGDAPPAWTAFDSLPSPAGAAAPSRPQPAVAAVRLPPPPPVDATGVVWPPQQPQQQQPQPAGWAGTWAWPGNGSGAGRAGSGGGGGGGDLLLQLDSEEDEDDEEEGEGGAACAGGAGAAPPGGSALWELLDPSLD</sequence>
<dbReference type="CDD" id="cd08204">
    <property type="entry name" value="ArfGap"/>
    <property type="match status" value="1"/>
</dbReference>
<keyword evidence="1" id="KW-0343">GTPase activation</keyword>
<keyword evidence="3 5" id="KW-0863">Zinc-finger</keyword>
<feature type="compositionally biased region" description="Gly residues" evidence="6">
    <location>
        <begin position="342"/>
        <end position="351"/>
    </location>
</feature>